<reference evidence="9" key="1">
    <citation type="submission" date="2023-07" db="EMBL/GenBank/DDBJ databases">
        <title>Sequencing the genomes of 1000 actinobacteria strains.</title>
        <authorList>
            <person name="Klenk H.-P."/>
        </authorList>
    </citation>
    <scope>NUCLEOTIDE SEQUENCE</scope>
    <source>
        <strain evidence="9">DSM 44707</strain>
    </source>
</reference>
<dbReference type="EMBL" id="JAVDYB010000001">
    <property type="protein sequence ID" value="MDR7276500.1"/>
    <property type="molecule type" value="Genomic_DNA"/>
</dbReference>
<dbReference type="Pfam" id="PF07690">
    <property type="entry name" value="MFS_1"/>
    <property type="match status" value="1"/>
</dbReference>
<feature type="transmembrane region" description="Helical" evidence="7">
    <location>
        <begin position="315"/>
        <end position="333"/>
    </location>
</feature>
<proteinExistence type="predicted"/>
<evidence type="ECO:0000256" key="3">
    <source>
        <dbReference type="ARBA" id="ARBA00022475"/>
    </source>
</evidence>
<evidence type="ECO:0000256" key="4">
    <source>
        <dbReference type="ARBA" id="ARBA00022692"/>
    </source>
</evidence>
<dbReference type="RefSeq" id="WP_310368660.1">
    <property type="nucleotide sequence ID" value="NZ_JAVDYB010000001.1"/>
</dbReference>
<evidence type="ECO:0000256" key="2">
    <source>
        <dbReference type="ARBA" id="ARBA00022448"/>
    </source>
</evidence>
<feature type="transmembrane region" description="Helical" evidence="7">
    <location>
        <begin position="209"/>
        <end position="230"/>
    </location>
</feature>
<feature type="transmembrane region" description="Helical" evidence="7">
    <location>
        <begin position="236"/>
        <end position="253"/>
    </location>
</feature>
<keyword evidence="10" id="KW-1185">Reference proteome</keyword>
<feature type="transmembrane region" description="Helical" evidence="7">
    <location>
        <begin position="410"/>
        <end position="429"/>
    </location>
</feature>
<keyword evidence="4 7" id="KW-0812">Transmembrane</keyword>
<feature type="transmembrane region" description="Helical" evidence="7">
    <location>
        <begin position="171"/>
        <end position="197"/>
    </location>
</feature>
<evidence type="ECO:0000256" key="1">
    <source>
        <dbReference type="ARBA" id="ARBA00004651"/>
    </source>
</evidence>
<dbReference type="PROSITE" id="PS00216">
    <property type="entry name" value="SUGAR_TRANSPORT_1"/>
    <property type="match status" value="1"/>
</dbReference>
<dbReference type="InterPro" id="IPR036259">
    <property type="entry name" value="MFS_trans_sf"/>
</dbReference>
<dbReference type="PROSITE" id="PS50850">
    <property type="entry name" value="MFS"/>
    <property type="match status" value="1"/>
</dbReference>
<keyword evidence="6 7" id="KW-0472">Membrane</keyword>
<feature type="transmembrane region" description="Helical" evidence="7">
    <location>
        <begin position="365"/>
        <end position="389"/>
    </location>
</feature>
<dbReference type="Proteomes" id="UP001183643">
    <property type="component" value="Unassembled WGS sequence"/>
</dbReference>
<evidence type="ECO:0000313" key="9">
    <source>
        <dbReference type="EMBL" id="MDR7276500.1"/>
    </source>
</evidence>
<dbReference type="InterPro" id="IPR020846">
    <property type="entry name" value="MFS_dom"/>
</dbReference>
<organism evidence="9 10">
    <name type="scientific">Catenuloplanes atrovinosus</name>
    <dbReference type="NCBI Taxonomy" id="137266"/>
    <lineage>
        <taxon>Bacteria</taxon>
        <taxon>Bacillati</taxon>
        <taxon>Actinomycetota</taxon>
        <taxon>Actinomycetes</taxon>
        <taxon>Micromonosporales</taxon>
        <taxon>Micromonosporaceae</taxon>
        <taxon>Catenuloplanes</taxon>
    </lineage>
</organism>
<accession>A0AAE3YN22</accession>
<dbReference type="InterPro" id="IPR011701">
    <property type="entry name" value="MFS"/>
</dbReference>
<keyword evidence="2" id="KW-0813">Transport</keyword>
<feature type="transmembrane region" description="Helical" evidence="7">
    <location>
        <begin position="340"/>
        <end position="359"/>
    </location>
</feature>
<evidence type="ECO:0000259" key="8">
    <source>
        <dbReference type="PROSITE" id="PS50850"/>
    </source>
</evidence>
<feature type="transmembrane region" description="Helical" evidence="7">
    <location>
        <begin position="274"/>
        <end position="295"/>
    </location>
</feature>
<feature type="transmembrane region" description="Helical" evidence="7">
    <location>
        <begin position="87"/>
        <end position="106"/>
    </location>
</feature>
<dbReference type="InterPro" id="IPR005829">
    <property type="entry name" value="Sugar_transporter_CS"/>
</dbReference>
<evidence type="ECO:0000313" key="10">
    <source>
        <dbReference type="Proteomes" id="UP001183643"/>
    </source>
</evidence>
<evidence type="ECO:0000256" key="7">
    <source>
        <dbReference type="SAM" id="Phobius"/>
    </source>
</evidence>
<feature type="domain" description="Major facilitator superfamily (MFS) profile" evidence="8">
    <location>
        <begin position="21"/>
        <end position="494"/>
    </location>
</feature>
<keyword evidence="3" id="KW-1003">Cell membrane</keyword>
<dbReference type="AlphaFoldDB" id="A0AAE3YN22"/>
<dbReference type="Gene3D" id="1.20.1250.20">
    <property type="entry name" value="MFS general substrate transporter like domains"/>
    <property type="match status" value="1"/>
</dbReference>
<feature type="transmembrane region" description="Helical" evidence="7">
    <location>
        <begin position="471"/>
        <end position="490"/>
    </location>
</feature>
<dbReference type="GO" id="GO:0005886">
    <property type="term" value="C:plasma membrane"/>
    <property type="evidence" value="ECO:0007669"/>
    <property type="project" value="UniProtKB-SubCell"/>
</dbReference>
<name>A0AAE3YN22_9ACTN</name>
<dbReference type="PANTHER" id="PTHR42718">
    <property type="entry name" value="MAJOR FACILITATOR SUPERFAMILY MULTIDRUG TRANSPORTER MFSC"/>
    <property type="match status" value="1"/>
</dbReference>
<gene>
    <name evidence="9" type="ORF">J2S41_003278</name>
</gene>
<comment type="subcellular location">
    <subcellularLocation>
        <location evidence="1">Cell membrane</location>
        <topology evidence="1">Multi-pass membrane protein</topology>
    </subcellularLocation>
</comment>
<evidence type="ECO:0000256" key="5">
    <source>
        <dbReference type="ARBA" id="ARBA00022989"/>
    </source>
</evidence>
<feature type="transmembrane region" description="Helical" evidence="7">
    <location>
        <begin position="20"/>
        <end position="45"/>
    </location>
</feature>
<evidence type="ECO:0000256" key="6">
    <source>
        <dbReference type="ARBA" id="ARBA00023136"/>
    </source>
</evidence>
<keyword evidence="5 7" id="KW-1133">Transmembrane helix</keyword>
<dbReference type="CDD" id="cd17321">
    <property type="entry name" value="MFS_MMR_MDR_like"/>
    <property type="match status" value="1"/>
</dbReference>
<protein>
    <submittedName>
        <fullName evidence="9">DHA2 family multidrug resistance protein-like MFS transporter</fullName>
    </submittedName>
</protein>
<feature type="transmembrane region" description="Helical" evidence="7">
    <location>
        <begin position="57"/>
        <end position="75"/>
    </location>
</feature>
<dbReference type="GO" id="GO:0022857">
    <property type="term" value="F:transmembrane transporter activity"/>
    <property type="evidence" value="ECO:0007669"/>
    <property type="project" value="InterPro"/>
</dbReference>
<dbReference type="SUPFAM" id="SSF103473">
    <property type="entry name" value="MFS general substrate transporter"/>
    <property type="match status" value="1"/>
</dbReference>
<feature type="transmembrane region" description="Helical" evidence="7">
    <location>
        <begin position="145"/>
        <end position="165"/>
    </location>
</feature>
<comment type="caution">
    <text evidence="9">The sequence shown here is derived from an EMBL/GenBank/DDBJ whole genome shotgun (WGS) entry which is preliminary data.</text>
</comment>
<sequence length="497" mass="50101">MDTTLEPEAGPVLSAGRRWAALAVLCAAVLLLAIDGTVLALAVPALTASLAPSAEQILWIGDVYSLALAGLLVPAGNLADRFGRKRVLLIGAVAFGAASLLAAFATSAEALIGARLLLGVAGAALMPSTLSLIRNIFPDPVERTRAIAVWSTAFGAGSAIGPLTGGVLLEHFWWGSVFLINVPVMVLVLISGFRLLPESRDPDPGRFDVLSAVLSMAAIVPLIFAIKHLAGYGPDGVALGCLAAGLAGGVLFVRRQRRLDAPMLDVGLFRAPAFSGAVAANVISIVALTGLLFFFSQYLQFARGLNPLRAGLAELPATLASMVVVAVIGVAVTRLGRGRAIALGLAVASAGLAGVAAAATGPYPWLALALVPIGLGIGLSMTLTGDAIVSAAPPRKAGAVSAITETANELGVVLGIAVLGSLLTAVYRARIDEGAPAAVRDSLGSALRVLPAGSPGAEAARDAFVAAMRTTSLVAAGLTAGAAVLAWALIPSGRSVR</sequence>
<dbReference type="Gene3D" id="1.20.1720.10">
    <property type="entry name" value="Multidrug resistance protein D"/>
    <property type="match status" value="1"/>
</dbReference>
<feature type="transmembrane region" description="Helical" evidence="7">
    <location>
        <begin position="112"/>
        <end position="133"/>
    </location>
</feature>
<dbReference type="PANTHER" id="PTHR42718:SF47">
    <property type="entry name" value="METHYL VIOLOGEN RESISTANCE PROTEIN SMVA"/>
    <property type="match status" value="1"/>
</dbReference>